<dbReference type="EMBL" id="JASBWU010000016">
    <property type="protein sequence ID" value="KAJ9115458.1"/>
    <property type="molecule type" value="Genomic_DNA"/>
</dbReference>
<protein>
    <submittedName>
        <fullName evidence="1">Uncharacterized protein</fullName>
    </submittedName>
</protein>
<name>A0ACC2WVI2_9TREE</name>
<gene>
    <name evidence="1" type="ORF">QFC22_005216</name>
</gene>
<accession>A0ACC2WVI2</accession>
<comment type="caution">
    <text evidence="1">The sequence shown here is derived from an EMBL/GenBank/DDBJ whole genome shotgun (WGS) entry which is preliminary data.</text>
</comment>
<sequence length="70" mass="7918">MLQALITAAMLVWNNPKELSEVVGSLIGQFKNKLERGVAFVHAIDTLLDGFIRAERDDVKIEAEKKEIFF</sequence>
<evidence type="ECO:0000313" key="1">
    <source>
        <dbReference type="EMBL" id="KAJ9115458.1"/>
    </source>
</evidence>
<dbReference type="Proteomes" id="UP001243375">
    <property type="component" value="Unassembled WGS sequence"/>
</dbReference>
<proteinExistence type="predicted"/>
<organism evidence="1 2">
    <name type="scientific">Naganishia vaughanmartiniae</name>
    <dbReference type="NCBI Taxonomy" id="1424756"/>
    <lineage>
        <taxon>Eukaryota</taxon>
        <taxon>Fungi</taxon>
        <taxon>Dikarya</taxon>
        <taxon>Basidiomycota</taxon>
        <taxon>Agaricomycotina</taxon>
        <taxon>Tremellomycetes</taxon>
        <taxon>Filobasidiales</taxon>
        <taxon>Filobasidiaceae</taxon>
        <taxon>Naganishia</taxon>
    </lineage>
</organism>
<evidence type="ECO:0000313" key="2">
    <source>
        <dbReference type="Proteomes" id="UP001243375"/>
    </source>
</evidence>
<keyword evidence="2" id="KW-1185">Reference proteome</keyword>
<reference evidence="1" key="1">
    <citation type="submission" date="2023-04" db="EMBL/GenBank/DDBJ databases">
        <title>Draft Genome sequencing of Naganishia species isolated from polar environments using Oxford Nanopore Technology.</title>
        <authorList>
            <person name="Leo P."/>
            <person name="Venkateswaran K."/>
        </authorList>
    </citation>
    <scope>NUCLEOTIDE SEQUENCE</scope>
    <source>
        <strain evidence="1">MNA-CCFEE 5425</strain>
    </source>
</reference>